<protein>
    <recommendedName>
        <fullName evidence="9">POU domain protein</fullName>
    </recommendedName>
</protein>
<accession>A0A091DBF6</accession>
<keyword evidence="13" id="KW-1185">Reference proteome</keyword>
<dbReference type="PRINTS" id="PR00028">
    <property type="entry name" value="POUDOMAIN"/>
</dbReference>
<dbReference type="CDD" id="cd00093">
    <property type="entry name" value="HTH_XRE"/>
    <property type="match status" value="1"/>
</dbReference>
<evidence type="ECO:0000259" key="11">
    <source>
        <dbReference type="PROSITE" id="PS51179"/>
    </source>
</evidence>
<dbReference type="PANTHER" id="PTHR11636:SF14">
    <property type="entry name" value="POU DOMAIN, CLASS 5, TRANSCRIPTION FACTOR 2"/>
    <property type="match status" value="1"/>
</dbReference>
<dbReference type="PANTHER" id="PTHR11636">
    <property type="entry name" value="POU DOMAIN"/>
    <property type="match status" value="1"/>
</dbReference>
<evidence type="ECO:0000256" key="4">
    <source>
        <dbReference type="ARBA" id="ARBA00023155"/>
    </source>
</evidence>
<dbReference type="SUPFAM" id="SSF47413">
    <property type="entry name" value="lambda repressor-like DNA-binding domains"/>
    <property type="match status" value="1"/>
</dbReference>
<evidence type="ECO:0000256" key="9">
    <source>
        <dbReference type="RuleBase" id="RU361194"/>
    </source>
</evidence>
<name>A0A091DBF6_FUKDA</name>
<evidence type="ECO:0000313" key="12">
    <source>
        <dbReference type="EMBL" id="KFO27808.1"/>
    </source>
</evidence>
<evidence type="ECO:0000256" key="2">
    <source>
        <dbReference type="ARBA" id="ARBA00023015"/>
    </source>
</evidence>
<evidence type="ECO:0000256" key="7">
    <source>
        <dbReference type="PROSITE-ProRule" id="PRU00108"/>
    </source>
</evidence>
<dbReference type="InterPro" id="IPR050255">
    <property type="entry name" value="POU_domain_TF"/>
</dbReference>
<dbReference type="Gene3D" id="1.10.260.40">
    <property type="entry name" value="lambda repressor-like DNA-binding domains"/>
    <property type="match status" value="1"/>
</dbReference>
<dbReference type="PROSITE" id="PS00035">
    <property type="entry name" value="POU_1"/>
    <property type="match status" value="1"/>
</dbReference>
<dbReference type="GO" id="GO:0000978">
    <property type="term" value="F:RNA polymerase II cis-regulatory region sequence-specific DNA binding"/>
    <property type="evidence" value="ECO:0007669"/>
    <property type="project" value="TreeGrafter"/>
</dbReference>
<dbReference type="eggNOG" id="KOG3802">
    <property type="taxonomic scope" value="Eukaryota"/>
</dbReference>
<dbReference type="Proteomes" id="UP000028990">
    <property type="component" value="Unassembled WGS sequence"/>
</dbReference>
<keyword evidence="2" id="KW-0805">Transcription regulation</keyword>
<keyword evidence="6 7" id="KW-0539">Nucleus</keyword>
<dbReference type="EMBL" id="KN122859">
    <property type="protein sequence ID" value="KFO27808.1"/>
    <property type="molecule type" value="Genomic_DNA"/>
</dbReference>
<evidence type="ECO:0000256" key="1">
    <source>
        <dbReference type="ARBA" id="ARBA00004123"/>
    </source>
</evidence>
<dbReference type="SUPFAM" id="SSF46689">
    <property type="entry name" value="Homeodomain-like"/>
    <property type="match status" value="1"/>
</dbReference>
<dbReference type="PROSITE" id="PS00465">
    <property type="entry name" value="POU_2"/>
    <property type="match status" value="1"/>
</dbReference>
<reference evidence="12 13" key="1">
    <citation type="submission" date="2013-11" db="EMBL/GenBank/DDBJ databases">
        <title>The Damaraland mole rat (Fukomys damarensis) genome and evolution of African mole rats.</title>
        <authorList>
            <person name="Gladyshev V.N."/>
            <person name="Fang X."/>
        </authorList>
    </citation>
    <scope>NUCLEOTIDE SEQUENCE [LARGE SCALE GENOMIC DNA]</scope>
    <source>
        <tissue evidence="12">Liver</tissue>
    </source>
</reference>
<evidence type="ECO:0000256" key="8">
    <source>
        <dbReference type="RuleBase" id="RU000682"/>
    </source>
</evidence>
<dbReference type="InterPro" id="IPR000327">
    <property type="entry name" value="POU_dom"/>
</dbReference>
<dbReference type="Gene3D" id="1.10.10.60">
    <property type="entry name" value="Homeodomain-like"/>
    <property type="match status" value="1"/>
</dbReference>
<keyword evidence="3 7" id="KW-0238">DNA-binding</keyword>
<dbReference type="InterPro" id="IPR001387">
    <property type="entry name" value="Cro/C1-type_HTH"/>
</dbReference>
<dbReference type="PROSITE" id="PS51179">
    <property type="entry name" value="POU_3"/>
    <property type="match status" value="1"/>
</dbReference>
<evidence type="ECO:0000259" key="10">
    <source>
        <dbReference type="PROSITE" id="PS50071"/>
    </source>
</evidence>
<dbReference type="SMART" id="SM00389">
    <property type="entry name" value="HOX"/>
    <property type="match status" value="1"/>
</dbReference>
<organism evidence="12 13">
    <name type="scientific">Fukomys damarensis</name>
    <name type="common">Damaraland mole rat</name>
    <name type="synonym">Cryptomys damarensis</name>
    <dbReference type="NCBI Taxonomy" id="885580"/>
    <lineage>
        <taxon>Eukaryota</taxon>
        <taxon>Metazoa</taxon>
        <taxon>Chordata</taxon>
        <taxon>Craniata</taxon>
        <taxon>Vertebrata</taxon>
        <taxon>Euteleostomi</taxon>
        <taxon>Mammalia</taxon>
        <taxon>Eutheria</taxon>
        <taxon>Euarchontoglires</taxon>
        <taxon>Glires</taxon>
        <taxon>Rodentia</taxon>
        <taxon>Hystricomorpha</taxon>
        <taxon>Bathyergidae</taxon>
        <taxon>Fukomys</taxon>
    </lineage>
</organism>
<evidence type="ECO:0000313" key="13">
    <source>
        <dbReference type="Proteomes" id="UP000028990"/>
    </source>
</evidence>
<dbReference type="InterPro" id="IPR013847">
    <property type="entry name" value="POU"/>
</dbReference>
<dbReference type="AlphaFoldDB" id="A0A091DBF6"/>
<dbReference type="InterPro" id="IPR010982">
    <property type="entry name" value="Lambda_DNA-bd_dom_sf"/>
</dbReference>
<keyword evidence="5 9" id="KW-0804">Transcription</keyword>
<gene>
    <name evidence="12" type="ORF">H920_10823</name>
</gene>
<comment type="similarity">
    <text evidence="9">Belongs to the POU transcription factor family.</text>
</comment>
<dbReference type="Pfam" id="PF00157">
    <property type="entry name" value="Pou"/>
    <property type="match status" value="1"/>
</dbReference>
<dbReference type="InterPro" id="IPR009057">
    <property type="entry name" value="Homeodomain-like_sf"/>
</dbReference>
<keyword evidence="4 7" id="KW-0371">Homeobox</keyword>
<dbReference type="Pfam" id="PF00046">
    <property type="entry name" value="Homeodomain"/>
    <property type="match status" value="1"/>
</dbReference>
<feature type="domain" description="Homeobox" evidence="10">
    <location>
        <begin position="145"/>
        <end position="198"/>
    </location>
</feature>
<evidence type="ECO:0000256" key="5">
    <source>
        <dbReference type="ARBA" id="ARBA00023163"/>
    </source>
</evidence>
<feature type="domain" description="POU-specific" evidence="11">
    <location>
        <begin position="55"/>
        <end position="129"/>
    </location>
</feature>
<comment type="subcellular location">
    <subcellularLocation>
        <location evidence="1 7 8">Nucleus</location>
    </subcellularLocation>
</comment>
<evidence type="ECO:0000256" key="6">
    <source>
        <dbReference type="ARBA" id="ARBA00023242"/>
    </source>
</evidence>
<dbReference type="GO" id="GO:0005634">
    <property type="term" value="C:nucleus"/>
    <property type="evidence" value="ECO:0007669"/>
    <property type="project" value="UniProtKB-SubCell"/>
</dbReference>
<dbReference type="PROSITE" id="PS50071">
    <property type="entry name" value="HOMEOBOX_2"/>
    <property type="match status" value="1"/>
</dbReference>
<dbReference type="InterPro" id="IPR001356">
    <property type="entry name" value="HD"/>
</dbReference>
<dbReference type="GO" id="GO:0000981">
    <property type="term" value="F:DNA-binding transcription factor activity, RNA polymerase II-specific"/>
    <property type="evidence" value="ECO:0007669"/>
    <property type="project" value="TreeGrafter"/>
</dbReference>
<dbReference type="SMART" id="SM00352">
    <property type="entry name" value="POU"/>
    <property type="match status" value="1"/>
</dbReference>
<dbReference type="CDD" id="cd00086">
    <property type="entry name" value="homeodomain"/>
    <property type="match status" value="1"/>
</dbReference>
<sequence>MWGVPVGPSPYEFRGGLAPCRADEAGPWFPSPPDPPGLEPYIALLNAPTLTLPEDVSALEKEMEQLAKELRERRLTLGYSQEDVGVAVGAMFGEVLSQTTICRFESQQLSLAKKWKVGPLLKMWLAEVNAKNHQGLWKMEMILQQGRKRRQAHRERRLRNDLERFFLQCPNPTPQQISCIAGYLRLRKEMVRMWFCHRSQACGPPTQSSSGWEDVGAAGPPLPGPPVCLPLAPGLHLDFLHYGGPYLGPLYPATPFPGGGALLSAPAATLGLPRLSS</sequence>
<evidence type="ECO:0000256" key="3">
    <source>
        <dbReference type="ARBA" id="ARBA00023125"/>
    </source>
</evidence>
<proteinExistence type="inferred from homology"/>
<feature type="DNA-binding region" description="Homeobox" evidence="7">
    <location>
        <begin position="147"/>
        <end position="199"/>
    </location>
</feature>